<name>W7YSZ2_9BACL</name>
<organism evidence="1 2">
    <name type="scientific">Paenibacillus pini JCM 16418</name>
    <dbReference type="NCBI Taxonomy" id="1236976"/>
    <lineage>
        <taxon>Bacteria</taxon>
        <taxon>Bacillati</taxon>
        <taxon>Bacillota</taxon>
        <taxon>Bacilli</taxon>
        <taxon>Bacillales</taxon>
        <taxon>Paenibacillaceae</taxon>
        <taxon>Paenibacillus</taxon>
    </lineage>
</organism>
<dbReference type="Proteomes" id="UP000019364">
    <property type="component" value="Unassembled WGS sequence"/>
</dbReference>
<keyword evidence="2" id="KW-1185">Reference proteome</keyword>
<evidence type="ECO:0000313" key="2">
    <source>
        <dbReference type="Proteomes" id="UP000019364"/>
    </source>
</evidence>
<comment type="caution">
    <text evidence="1">The sequence shown here is derived from an EMBL/GenBank/DDBJ whole genome shotgun (WGS) entry which is preliminary data.</text>
</comment>
<reference evidence="1 2" key="1">
    <citation type="journal article" date="2014" name="Genome Announc.">
        <title>Draft Genome Sequence of Paenibacillus pini JCM 16418T, Isolated from the Rhizosphere of Pine Tree.</title>
        <authorList>
            <person name="Yuki M."/>
            <person name="Oshima K."/>
            <person name="Suda W."/>
            <person name="Oshida Y."/>
            <person name="Kitamura K."/>
            <person name="Iida Y."/>
            <person name="Hattori M."/>
            <person name="Ohkuma M."/>
        </authorList>
    </citation>
    <scope>NUCLEOTIDE SEQUENCE [LARGE SCALE GENOMIC DNA]</scope>
    <source>
        <strain evidence="1 2">JCM 16418</strain>
    </source>
</reference>
<dbReference type="EMBL" id="BAVZ01000004">
    <property type="protein sequence ID" value="GAF07761.1"/>
    <property type="molecule type" value="Genomic_DNA"/>
</dbReference>
<dbReference type="STRING" id="1236976.JCM16418_1789"/>
<proteinExistence type="predicted"/>
<sequence>MMTELFFKDNFFSAGYTQIMDRQEQAAGSLDLKSAFGSSLDVYNGIGELICSGKFRFFSRKWEVSNGSGNAIGVLRERISFLAKKYEYDAGERGVYDITSPAFSKEYTVYDQGGQRVALFDQTSSWLQSGAFRLQNHSTLLDSYELIAVVMGVHAIRKHHQNGGSPASL</sequence>
<gene>
    <name evidence="1" type="ORF">JCM16418_1789</name>
</gene>
<evidence type="ECO:0000313" key="1">
    <source>
        <dbReference type="EMBL" id="GAF07761.1"/>
    </source>
</evidence>
<dbReference type="eggNOG" id="ENOG5032N33">
    <property type="taxonomic scope" value="Bacteria"/>
</dbReference>
<dbReference type="AlphaFoldDB" id="W7YSZ2"/>
<protein>
    <submittedName>
        <fullName evidence="1">Uncharacterized protein</fullName>
    </submittedName>
</protein>
<accession>W7YSZ2</accession>